<keyword evidence="2" id="KW-1185">Reference proteome</keyword>
<accession>A0ABU0GE19</accession>
<name>A0ABU0GE19_9HYPH</name>
<gene>
    <name evidence="1" type="ORF">J2045_004657</name>
</gene>
<evidence type="ECO:0000313" key="1">
    <source>
        <dbReference type="EMBL" id="MDQ0423602.1"/>
    </source>
</evidence>
<dbReference type="Proteomes" id="UP001238496">
    <property type="component" value="Unassembled WGS sequence"/>
</dbReference>
<dbReference type="RefSeq" id="WP_307377743.1">
    <property type="nucleotide sequence ID" value="NZ_JAUSUW010000027.1"/>
</dbReference>
<comment type="caution">
    <text evidence="1">The sequence shown here is derived from an EMBL/GenBank/DDBJ whole genome shotgun (WGS) entry which is preliminary data.</text>
</comment>
<proteinExistence type="predicted"/>
<dbReference type="EMBL" id="JAUSUW010000027">
    <property type="protein sequence ID" value="MDQ0423602.1"/>
    <property type="molecule type" value="Genomic_DNA"/>
</dbReference>
<evidence type="ECO:0000313" key="2">
    <source>
        <dbReference type="Proteomes" id="UP001238496"/>
    </source>
</evidence>
<organism evidence="1 2">
    <name type="scientific">Peteryoungia aggregata LMG 23059</name>
    <dbReference type="NCBI Taxonomy" id="1368425"/>
    <lineage>
        <taxon>Bacteria</taxon>
        <taxon>Pseudomonadati</taxon>
        <taxon>Pseudomonadota</taxon>
        <taxon>Alphaproteobacteria</taxon>
        <taxon>Hyphomicrobiales</taxon>
        <taxon>Rhizobiaceae</taxon>
        <taxon>Peteryoungia</taxon>
    </lineage>
</organism>
<reference evidence="1 2" key="1">
    <citation type="submission" date="2023-07" db="EMBL/GenBank/DDBJ databases">
        <title>Genomic Encyclopedia of Type Strains, Phase IV (KMG-IV): sequencing the most valuable type-strain genomes for metagenomic binning, comparative biology and taxonomic classification.</title>
        <authorList>
            <person name="Goeker M."/>
        </authorList>
    </citation>
    <scope>NUCLEOTIDE SEQUENCE [LARGE SCALE GENOMIC DNA]</scope>
    <source>
        <strain evidence="1 2">DSM 1111</strain>
    </source>
</reference>
<protein>
    <submittedName>
        <fullName evidence="1">Uncharacterized protein</fullName>
    </submittedName>
</protein>
<sequence length="171" mass="19153">MNRSAQSAAIATKCGWRGACYEVACFIEHAFGWRRKDGVYALPDGRPVFYHSWNVLADGAICDGTADQFGEGEDVAILAGDALLKARYREKYTAAHNPLSTSWLVGRPYAGVPDQVFWDAAEAAGTLQPGWWLSDRTRYLAWFRHGASQYPMFATMRDRYRERGYDATGLV</sequence>